<organism evidence="1 2">
    <name type="scientific">Paenibacillus ginsengarvi</name>
    <dbReference type="NCBI Taxonomy" id="400777"/>
    <lineage>
        <taxon>Bacteria</taxon>
        <taxon>Bacillati</taxon>
        <taxon>Bacillota</taxon>
        <taxon>Bacilli</taxon>
        <taxon>Bacillales</taxon>
        <taxon>Paenibacillaceae</taxon>
        <taxon>Paenibacillus</taxon>
    </lineage>
</organism>
<dbReference type="Pfam" id="PF10842">
    <property type="entry name" value="DUF2642"/>
    <property type="match status" value="1"/>
</dbReference>
<dbReference type="InterPro" id="IPR020139">
    <property type="entry name" value="DUF2642"/>
</dbReference>
<reference evidence="1 2" key="1">
    <citation type="journal article" date="2007" name="Int. J. Syst. Evol. Microbiol.">
        <title>Paenibacillus ginsengarvi sp. nov., isolated from soil from ginseng cultivation.</title>
        <authorList>
            <person name="Yoon M.H."/>
            <person name="Ten L.N."/>
            <person name="Im W.T."/>
        </authorList>
    </citation>
    <scope>NUCLEOTIDE SEQUENCE [LARGE SCALE GENOMIC DNA]</scope>
    <source>
        <strain evidence="1 2">KCTC 13059</strain>
    </source>
</reference>
<dbReference type="OrthoDB" id="2614898at2"/>
<name>A0A3B0CL02_9BACL</name>
<gene>
    <name evidence="1" type="ORF">D7M11_07540</name>
</gene>
<comment type="caution">
    <text evidence="1">The sequence shown here is derived from an EMBL/GenBank/DDBJ whole genome shotgun (WGS) entry which is preliminary data.</text>
</comment>
<proteinExistence type="predicted"/>
<evidence type="ECO:0000313" key="2">
    <source>
        <dbReference type="Proteomes" id="UP000282311"/>
    </source>
</evidence>
<accession>A0A3B0CL02</accession>
<keyword evidence="2" id="KW-1185">Reference proteome</keyword>
<dbReference type="RefSeq" id="WP_120746554.1">
    <property type="nucleotide sequence ID" value="NZ_RBAH01000004.1"/>
</dbReference>
<dbReference type="Proteomes" id="UP000282311">
    <property type="component" value="Unassembled WGS sequence"/>
</dbReference>
<sequence>MNRSTYYGYSYAYVPASGPAYPQTGNEQRSESAVIPQNLTYVTKVEPVFTQHLVQHKGMAVSITTTVGKLEGILDDVFIDHVTLLVNGKKHHIRLGEIVYFEKREGKK</sequence>
<protein>
    <submittedName>
        <fullName evidence="1">DUF2642 domain-containing protein</fullName>
    </submittedName>
</protein>
<evidence type="ECO:0000313" key="1">
    <source>
        <dbReference type="EMBL" id="RKN85531.1"/>
    </source>
</evidence>
<dbReference type="AlphaFoldDB" id="A0A3B0CL02"/>
<dbReference type="EMBL" id="RBAH01000004">
    <property type="protein sequence ID" value="RKN85531.1"/>
    <property type="molecule type" value="Genomic_DNA"/>
</dbReference>